<gene>
    <name evidence="2" type="primary">pcaC</name>
    <name evidence="2" type="ORF">JQ615_09860</name>
</gene>
<dbReference type="InterPro" id="IPR052512">
    <property type="entry name" value="4CMD/NDH-1_regulator"/>
</dbReference>
<dbReference type="Gene3D" id="1.20.1290.10">
    <property type="entry name" value="AhpD-like"/>
    <property type="match status" value="1"/>
</dbReference>
<dbReference type="InterPro" id="IPR029032">
    <property type="entry name" value="AhpD-like"/>
</dbReference>
<keyword evidence="3" id="KW-1185">Reference proteome</keyword>
<dbReference type="SUPFAM" id="SSF69118">
    <property type="entry name" value="AhpD-like"/>
    <property type="match status" value="1"/>
</dbReference>
<dbReference type="GO" id="GO:0047575">
    <property type="term" value="F:4-carboxymuconolactone decarboxylase activity"/>
    <property type="evidence" value="ECO:0007669"/>
    <property type="project" value="UniProtKB-EC"/>
</dbReference>
<comment type="caution">
    <text evidence="2">The sequence shown here is derived from an EMBL/GenBank/DDBJ whole genome shotgun (WGS) entry which is preliminary data.</text>
</comment>
<organism evidence="2 3">
    <name type="scientific">Bradyrhizobium jicamae</name>
    <dbReference type="NCBI Taxonomy" id="280332"/>
    <lineage>
        <taxon>Bacteria</taxon>
        <taxon>Pseudomonadati</taxon>
        <taxon>Pseudomonadota</taxon>
        <taxon>Alphaproteobacteria</taxon>
        <taxon>Hyphomicrobiales</taxon>
        <taxon>Nitrobacteraceae</taxon>
        <taxon>Bradyrhizobium</taxon>
    </lineage>
</organism>
<dbReference type="PANTHER" id="PTHR33570:SF2">
    <property type="entry name" value="CARBOXYMUCONOLACTONE DECARBOXYLASE-LIKE DOMAIN-CONTAINING PROTEIN"/>
    <property type="match status" value="1"/>
</dbReference>
<dbReference type="RefSeq" id="WP_212394391.1">
    <property type="nucleotide sequence ID" value="NZ_JAFCJH010000008.1"/>
</dbReference>
<keyword evidence="2" id="KW-0456">Lyase</keyword>
<proteinExistence type="predicted"/>
<name>A0ABS5FFX8_9BRAD</name>
<reference evidence="3" key="1">
    <citation type="journal article" date="2021" name="ISME J.">
        <title>Evolutionary origin and ecological implication of a unique nif island in free-living Bradyrhizobium lineages.</title>
        <authorList>
            <person name="Tao J."/>
        </authorList>
    </citation>
    <scope>NUCLEOTIDE SEQUENCE [LARGE SCALE GENOMIC DNA]</scope>
    <source>
        <strain evidence="3">SZCCT0434</strain>
    </source>
</reference>
<dbReference type="Proteomes" id="UP001315278">
    <property type="component" value="Unassembled WGS sequence"/>
</dbReference>
<sequence>MSASRLETGLKVRRAVLGDAHVDRAEAAKTPFDGAFQQLINEGAWGSVWARPNWTLRERSIVTMALLAALGHHDELAMHVRATRNTGATPEDVSEAMLHVAVYAGVPAANHAVKIAKAVLGEEGRI</sequence>
<protein>
    <submittedName>
        <fullName evidence="2">4-carboxymuconolactone decarboxylase</fullName>
        <ecNumber evidence="2">4.1.1.44</ecNumber>
    </submittedName>
</protein>
<evidence type="ECO:0000313" key="2">
    <source>
        <dbReference type="EMBL" id="MBR0795692.1"/>
    </source>
</evidence>
<dbReference type="NCBIfam" id="TIGR02425">
    <property type="entry name" value="decarb_PcaC"/>
    <property type="match status" value="1"/>
</dbReference>
<dbReference type="Pfam" id="PF02627">
    <property type="entry name" value="CMD"/>
    <property type="match status" value="1"/>
</dbReference>
<dbReference type="EC" id="4.1.1.44" evidence="2"/>
<dbReference type="InterPro" id="IPR012788">
    <property type="entry name" value="Decarb_PcaC"/>
</dbReference>
<evidence type="ECO:0000313" key="3">
    <source>
        <dbReference type="Proteomes" id="UP001315278"/>
    </source>
</evidence>
<evidence type="ECO:0000259" key="1">
    <source>
        <dbReference type="Pfam" id="PF02627"/>
    </source>
</evidence>
<feature type="domain" description="Carboxymuconolactone decarboxylase-like" evidence="1">
    <location>
        <begin position="35"/>
        <end position="118"/>
    </location>
</feature>
<dbReference type="InterPro" id="IPR003779">
    <property type="entry name" value="CMD-like"/>
</dbReference>
<accession>A0ABS5FFX8</accession>
<dbReference type="EMBL" id="JAFCJH010000008">
    <property type="protein sequence ID" value="MBR0795692.1"/>
    <property type="molecule type" value="Genomic_DNA"/>
</dbReference>
<dbReference type="PANTHER" id="PTHR33570">
    <property type="entry name" value="4-CARBOXYMUCONOLACTONE DECARBOXYLASE FAMILY PROTEIN"/>
    <property type="match status" value="1"/>
</dbReference>